<dbReference type="PROSITE" id="PS50110">
    <property type="entry name" value="RESPONSE_REGULATORY"/>
    <property type="match status" value="1"/>
</dbReference>
<sequence length="909" mass="101798">MINTGKILVVDDTSASLKLLSDLLKAEGYEVRSAINGELAVNFATANPPDLVLLDILMPGMGGFEVCRRLKAHPDTRNVPIIFISALSEPDEKVQGFELGAVDFVTKPYQREELLARVRTHLEIDRLRNHLEELVEERSHQLLESEKKLRASLNDLVAAHSLMHTLLHTIPDLVWLKDPQGVYITCNRQFERLYGAKEADIVGKTDYDFAARELADFFRENDRKALAAGRVCANEEWLTFAENGYSGLFETLKTPVLNQDGQPIGVLGIARDVTARKAAEAKVQRHMQLYAALSQCNKAIVHSADEAELFLEICRAAVEFGGMKMAWVGLFAADRRAICPVASFGEGADELATIDMSMAADSAFGHSPTSIAIREQCPYWCQDFINDPLTVPWRKQGLRAGWAASASLPLRRNDNVVGAFVLYADEVNAFDDAARDLLVEMSMDINFALENFSRALAQKQAEAEIERLAFYDPLTNLPNRRLLYDRLQQAIVTNARHDKHGAALFIDLDNFKTLNDTKGHTIGDLLLIEVAQRLRDCVREGDTVARLGGDEFVMILNSLSTDETRASAHTKKLAGKILSAIDQPYSLQGYDHHCSASMGICMFRNQHITAEELLKYTDTALYQAKRGGRNRLLFYDPVMQAALETRAALESDLRCALAEQQLVLYYQMQVNQTGRIIGAEVLIRWQHPQRGLVSPLEFIPLAEDTGLILPIGKWVMDSACAQLKAWESDPVKSKLQLAVNVSAMQFHQEDFAEQVRRTLARHDLSPNRLKLELTESLVLDDIDDAIVKMRQLRDFGVRFSMDDFGTGYSSLYYLTKLPIDQLKIDQSFVRNITLSQSDAVIVQTIIGMAENLGIESIAEGVETEEQLRFLELQGCHLYQGYFFGRPVPLADFEAQCNYSAQPDLQAKES</sequence>
<accession>A0A177MQA3</accession>
<dbReference type="InterPro" id="IPR052155">
    <property type="entry name" value="Biofilm_reg_signaling"/>
</dbReference>
<dbReference type="RefSeq" id="WP_064007297.1">
    <property type="nucleotide sequence ID" value="NZ_LUUG01000049.1"/>
</dbReference>
<protein>
    <recommendedName>
        <fullName evidence="2">cyclic-guanylate-specific phosphodiesterase</fullName>
        <ecNumber evidence="2">3.1.4.52</ecNumber>
    </recommendedName>
</protein>
<evidence type="ECO:0000256" key="5">
    <source>
        <dbReference type="ARBA" id="ARBA00022777"/>
    </source>
</evidence>
<evidence type="ECO:0000313" key="14">
    <source>
        <dbReference type="EMBL" id="OAI07831.1"/>
    </source>
</evidence>
<feature type="coiled-coil region" evidence="8">
    <location>
        <begin position="117"/>
        <end position="144"/>
    </location>
</feature>
<dbReference type="CDD" id="cd19920">
    <property type="entry name" value="REC_PA4781-like"/>
    <property type="match status" value="1"/>
</dbReference>
<feature type="domain" description="PAC" evidence="11">
    <location>
        <begin position="233"/>
        <end position="285"/>
    </location>
</feature>
<keyword evidence="8" id="KW-0175">Coiled coil</keyword>
<dbReference type="EMBL" id="LUUG01000049">
    <property type="protein sequence ID" value="OAI07831.1"/>
    <property type="molecule type" value="Genomic_DNA"/>
</dbReference>
<dbReference type="SUPFAM" id="SSF55781">
    <property type="entry name" value="GAF domain-like"/>
    <property type="match status" value="1"/>
</dbReference>
<evidence type="ECO:0000259" key="11">
    <source>
        <dbReference type="PROSITE" id="PS50113"/>
    </source>
</evidence>
<comment type="cofactor">
    <cofactor evidence="1">
        <name>Mg(2+)</name>
        <dbReference type="ChEBI" id="CHEBI:18420"/>
    </cofactor>
</comment>
<reference evidence="14 15" key="1">
    <citation type="submission" date="2016-03" db="EMBL/GenBank/DDBJ databases">
        <authorList>
            <person name="Ploux O."/>
        </authorList>
    </citation>
    <scope>NUCLEOTIDE SEQUENCE [LARGE SCALE GENOMIC DNA]</scope>
    <source>
        <strain evidence="14 15">R-45363</strain>
    </source>
</reference>
<dbReference type="EC" id="3.1.4.52" evidence="2"/>
<evidence type="ECO:0000259" key="10">
    <source>
        <dbReference type="PROSITE" id="PS50112"/>
    </source>
</evidence>
<dbReference type="InterPro" id="IPR003018">
    <property type="entry name" value="GAF"/>
</dbReference>
<dbReference type="PROSITE" id="PS50887">
    <property type="entry name" value="GGDEF"/>
    <property type="match status" value="1"/>
</dbReference>
<feature type="domain" description="EAL" evidence="12">
    <location>
        <begin position="646"/>
        <end position="900"/>
    </location>
</feature>
<dbReference type="CDD" id="cd01949">
    <property type="entry name" value="GGDEF"/>
    <property type="match status" value="1"/>
</dbReference>
<keyword evidence="5" id="KW-0418">Kinase</keyword>
<dbReference type="Proteomes" id="UP000078090">
    <property type="component" value="Unassembled WGS sequence"/>
</dbReference>
<dbReference type="AlphaFoldDB" id="A0A177MQA3"/>
<dbReference type="GO" id="GO:0016301">
    <property type="term" value="F:kinase activity"/>
    <property type="evidence" value="ECO:0007669"/>
    <property type="project" value="UniProtKB-KW"/>
</dbReference>
<dbReference type="CDD" id="cd00130">
    <property type="entry name" value="PAS"/>
    <property type="match status" value="1"/>
</dbReference>
<dbReference type="GO" id="GO:0000160">
    <property type="term" value="P:phosphorelay signal transduction system"/>
    <property type="evidence" value="ECO:0007669"/>
    <property type="project" value="InterPro"/>
</dbReference>
<dbReference type="Pfam" id="PF13185">
    <property type="entry name" value="GAF_2"/>
    <property type="match status" value="1"/>
</dbReference>
<dbReference type="Pfam" id="PF08448">
    <property type="entry name" value="PAS_4"/>
    <property type="match status" value="1"/>
</dbReference>
<dbReference type="InterPro" id="IPR029016">
    <property type="entry name" value="GAF-like_dom_sf"/>
</dbReference>
<dbReference type="Gene3D" id="3.20.20.450">
    <property type="entry name" value="EAL domain"/>
    <property type="match status" value="1"/>
</dbReference>
<dbReference type="FunFam" id="3.30.70.270:FF:000001">
    <property type="entry name" value="Diguanylate cyclase domain protein"/>
    <property type="match status" value="1"/>
</dbReference>
<evidence type="ECO:0000259" key="12">
    <source>
        <dbReference type="PROSITE" id="PS50883"/>
    </source>
</evidence>
<dbReference type="CDD" id="cd01948">
    <property type="entry name" value="EAL"/>
    <property type="match status" value="1"/>
</dbReference>
<dbReference type="Gene3D" id="3.30.450.40">
    <property type="match status" value="1"/>
</dbReference>
<dbReference type="Gene3D" id="3.30.450.20">
    <property type="entry name" value="PAS domain"/>
    <property type="match status" value="1"/>
</dbReference>
<dbReference type="Pfam" id="PF00563">
    <property type="entry name" value="EAL"/>
    <property type="match status" value="1"/>
</dbReference>
<dbReference type="Pfam" id="PF00072">
    <property type="entry name" value="Response_reg"/>
    <property type="match status" value="1"/>
</dbReference>
<dbReference type="Gene3D" id="3.40.50.2300">
    <property type="match status" value="1"/>
</dbReference>
<dbReference type="PROSITE" id="PS50112">
    <property type="entry name" value="PAS"/>
    <property type="match status" value="1"/>
</dbReference>
<dbReference type="GO" id="GO:0071732">
    <property type="term" value="P:cellular response to nitric oxide"/>
    <property type="evidence" value="ECO:0007669"/>
    <property type="project" value="UniProtKB-ARBA"/>
</dbReference>
<evidence type="ECO:0000256" key="6">
    <source>
        <dbReference type="ARBA" id="ARBA00051114"/>
    </source>
</evidence>
<feature type="modified residue" description="4-aspartylphosphate" evidence="7">
    <location>
        <position position="55"/>
    </location>
</feature>
<proteinExistence type="predicted"/>
<dbReference type="SMART" id="SM00267">
    <property type="entry name" value="GGDEF"/>
    <property type="match status" value="1"/>
</dbReference>
<dbReference type="InterPro" id="IPR043128">
    <property type="entry name" value="Rev_trsase/Diguanyl_cyclase"/>
</dbReference>
<organism evidence="14 15">
    <name type="scientific">Methylomonas methanica</name>
    <dbReference type="NCBI Taxonomy" id="421"/>
    <lineage>
        <taxon>Bacteria</taxon>
        <taxon>Pseudomonadati</taxon>
        <taxon>Pseudomonadota</taxon>
        <taxon>Gammaproteobacteria</taxon>
        <taxon>Methylococcales</taxon>
        <taxon>Methylococcaceae</taxon>
        <taxon>Methylomonas</taxon>
    </lineage>
</organism>
<dbReference type="PROSITE" id="PS50883">
    <property type="entry name" value="EAL"/>
    <property type="match status" value="1"/>
</dbReference>
<dbReference type="InterPro" id="IPR011006">
    <property type="entry name" value="CheY-like_superfamily"/>
</dbReference>
<evidence type="ECO:0000256" key="4">
    <source>
        <dbReference type="ARBA" id="ARBA00022679"/>
    </source>
</evidence>
<dbReference type="SMART" id="SM00052">
    <property type="entry name" value="EAL"/>
    <property type="match status" value="1"/>
</dbReference>
<dbReference type="SUPFAM" id="SSF141868">
    <property type="entry name" value="EAL domain-like"/>
    <property type="match status" value="1"/>
</dbReference>
<dbReference type="FunFam" id="3.20.20.450:FF:000001">
    <property type="entry name" value="Cyclic di-GMP phosphodiesterase yahA"/>
    <property type="match status" value="1"/>
</dbReference>
<dbReference type="InterPro" id="IPR013656">
    <property type="entry name" value="PAS_4"/>
</dbReference>
<feature type="domain" description="Response regulatory" evidence="9">
    <location>
        <begin position="6"/>
        <end position="122"/>
    </location>
</feature>
<evidence type="ECO:0000259" key="13">
    <source>
        <dbReference type="PROSITE" id="PS50887"/>
    </source>
</evidence>
<feature type="domain" description="PAS" evidence="10">
    <location>
        <begin position="159"/>
        <end position="229"/>
    </location>
</feature>
<dbReference type="OrthoDB" id="9176779at2"/>
<keyword evidence="7" id="KW-0597">Phosphoprotein</keyword>
<evidence type="ECO:0000313" key="15">
    <source>
        <dbReference type="Proteomes" id="UP000078090"/>
    </source>
</evidence>
<dbReference type="InterPro" id="IPR000014">
    <property type="entry name" value="PAS"/>
</dbReference>
<dbReference type="InterPro" id="IPR000160">
    <property type="entry name" value="GGDEF_dom"/>
</dbReference>
<dbReference type="SUPFAM" id="SSF55073">
    <property type="entry name" value="Nucleotide cyclase"/>
    <property type="match status" value="1"/>
</dbReference>
<gene>
    <name evidence="14" type="ORF">A1332_00090</name>
</gene>
<dbReference type="NCBIfam" id="TIGR00229">
    <property type="entry name" value="sensory_box"/>
    <property type="match status" value="1"/>
</dbReference>
<evidence type="ECO:0000256" key="8">
    <source>
        <dbReference type="SAM" id="Coils"/>
    </source>
</evidence>
<dbReference type="InterPro" id="IPR001633">
    <property type="entry name" value="EAL_dom"/>
</dbReference>
<dbReference type="PANTHER" id="PTHR44757">
    <property type="entry name" value="DIGUANYLATE CYCLASE DGCP"/>
    <property type="match status" value="1"/>
</dbReference>
<evidence type="ECO:0000256" key="1">
    <source>
        <dbReference type="ARBA" id="ARBA00001946"/>
    </source>
</evidence>
<dbReference type="SMART" id="SM00448">
    <property type="entry name" value="REC"/>
    <property type="match status" value="1"/>
</dbReference>
<keyword evidence="4" id="KW-0808">Transferase</keyword>
<dbReference type="InterPro" id="IPR035919">
    <property type="entry name" value="EAL_sf"/>
</dbReference>
<dbReference type="InterPro" id="IPR001789">
    <property type="entry name" value="Sig_transdc_resp-reg_receiver"/>
</dbReference>
<dbReference type="SUPFAM" id="SSF55785">
    <property type="entry name" value="PYP-like sensor domain (PAS domain)"/>
    <property type="match status" value="1"/>
</dbReference>
<dbReference type="GO" id="GO:0071111">
    <property type="term" value="F:cyclic-guanylate-specific phosphodiesterase activity"/>
    <property type="evidence" value="ECO:0007669"/>
    <property type="project" value="UniProtKB-EC"/>
</dbReference>
<comment type="catalytic activity">
    <reaction evidence="6">
        <text>3',3'-c-di-GMP + H2O = 5'-phosphoguanylyl(3'-&gt;5')guanosine + H(+)</text>
        <dbReference type="Rhea" id="RHEA:24902"/>
        <dbReference type="ChEBI" id="CHEBI:15377"/>
        <dbReference type="ChEBI" id="CHEBI:15378"/>
        <dbReference type="ChEBI" id="CHEBI:58754"/>
        <dbReference type="ChEBI" id="CHEBI:58805"/>
        <dbReference type="EC" id="3.1.4.52"/>
    </reaction>
    <physiologicalReaction direction="left-to-right" evidence="6">
        <dbReference type="Rhea" id="RHEA:24903"/>
    </physiologicalReaction>
</comment>
<name>A0A177MQA3_METMH</name>
<evidence type="ECO:0000256" key="2">
    <source>
        <dbReference type="ARBA" id="ARBA00012282"/>
    </source>
</evidence>
<dbReference type="Pfam" id="PF00990">
    <property type="entry name" value="GGDEF"/>
    <property type="match status" value="1"/>
</dbReference>
<keyword evidence="3" id="KW-0973">c-di-GMP</keyword>
<dbReference type="PANTHER" id="PTHR44757:SF2">
    <property type="entry name" value="BIOFILM ARCHITECTURE MAINTENANCE PROTEIN MBAA"/>
    <property type="match status" value="1"/>
</dbReference>
<feature type="domain" description="GGDEF" evidence="13">
    <location>
        <begin position="499"/>
        <end position="637"/>
    </location>
</feature>
<dbReference type="InterPro" id="IPR000700">
    <property type="entry name" value="PAS-assoc_C"/>
</dbReference>
<dbReference type="NCBIfam" id="TIGR00254">
    <property type="entry name" value="GGDEF"/>
    <property type="match status" value="1"/>
</dbReference>
<dbReference type="Gene3D" id="3.30.70.270">
    <property type="match status" value="1"/>
</dbReference>
<dbReference type="InterPro" id="IPR029787">
    <property type="entry name" value="Nucleotide_cyclase"/>
</dbReference>
<dbReference type="SMART" id="SM00091">
    <property type="entry name" value="PAS"/>
    <property type="match status" value="1"/>
</dbReference>
<evidence type="ECO:0000256" key="3">
    <source>
        <dbReference type="ARBA" id="ARBA00022636"/>
    </source>
</evidence>
<dbReference type="SUPFAM" id="SSF52172">
    <property type="entry name" value="CheY-like"/>
    <property type="match status" value="1"/>
</dbReference>
<evidence type="ECO:0000256" key="7">
    <source>
        <dbReference type="PROSITE-ProRule" id="PRU00169"/>
    </source>
</evidence>
<evidence type="ECO:0000259" key="9">
    <source>
        <dbReference type="PROSITE" id="PS50110"/>
    </source>
</evidence>
<comment type="caution">
    <text evidence="14">The sequence shown here is derived from an EMBL/GenBank/DDBJ whole genome shotgun (WGS) entry which is preliminary data.</text>
</comment>
<dbReference type="PROSITE" id="PS50113">
    <property type="entry name" value="PAC"/>
    <property type="match status" value="1"/>
</dbReference>
<dbReference type="InterPro" id="IPR035965">
    <property type="entry name" value="PAS-like_dom_sf"/>
</dbReference>